<feature type="domain" description="UmuC" evidence="6">
    <location>
        <begin position="1"/>
        <end position="83"/>
    </location>
</feature>
<dbReference type="EMBL" id="WNDP01000132">
    <property type="protein sequence ID" value="KAF1019919.1"/>
    <property type="molecule type" value="Genomic_DNA"/>
</dbReference>
<evidence type="ECO:0000256" key="5">
    <source>
        <dbReference type="ARBA" id="ARBA00023236"/>
    </source>
</evidence>
<dbReference type="PANTHER" id="PTHR11076:SF34">
    <property type="entry name" value="PROTEIN UMUC"/>
    <property type="match status" value="1"/>
</dbReference>
<accession>A0A833PCN6</accession>
<name>A0A833PCN6_ACIBZ</name>
<dbReference type="Gene3D" id="3.30.70.270">
    <property type="match status" value="1"/>
</dbReference>
<protein>
    <submittedName>
        <fullName evidence="7">Protein UmuC</fullName>
    </submittedName>
</protein>
<dbReference type="PANTHER" id="PTHR11076">
    <property type="entry name" value="DNA REPAIR POLYMERASE UMUC / TRANSFERASE FAMILY MEMBER"/>
    <property type="match status" value="1"/>
</dbReference>
<dbReference type="InterPro" id="IPR043502">
    <property type="entry name" value="DNA/RNA_pol_sf"/>
</dbReference>
<dbReference type="InterPro" id="IPR025188">
    <property type="entry name" value="DUF4113"/>
</dbReference>
<dbReference type="AlphaFoldDB" id="A0A833PCN6"/>
<dbReference type="InterPro" id="IPR017961">
    <property type="entry name" value="DNA_pol_Y-fam_little_finger"/>
</dbReference>
<dbReference type="GO" id="GO:0003887">
    <property type="term" value="F:DNA-directed DNA polymerase activity"/>
    <property type="evidence" value="ECO:0007669"/>
    <property type="project" value="TreeGrafter"/>
</dbReference>
<dbReference type="Proteomes" id="UP000490535">
    <property type="component" value="Unassembled WGS sequence"/>
</dbReference>
<comment type="caution">
    <text evidence="7">The sequence shown here is derived from an EMBL/GenBank/DDBJ whole genome shotgun (WGS) entry which is preliminary data.</text>
</comment>
<keyword evidence="2" id="KW-0227">DNA damage</keyword>
<sequence>MSSYQDLFDLEDYCRKVVKTIQQWLGLPCCIGIGYSKTQAKLANFFAKKRYGFESICDLTTLDLCNFESLLLETNVAEVWSVGRKTSKRLQAYNIYTCYDLTFANEHYLAREFSVVIGRTIRELKGQSCIALDDPEMPSKRILSSRSFASALTNVEIIKQAIIFHVNRAHQRLNRQQQLCAVVHVSLYEKTPQAPYKKAQSSVLGLQYATDDLMALTKAALQQTDVLFKENVKYVKVAVMFSALHSKSQHINDLWHPVDFIQQRDQLMDTLCSMKQRFGPDCIQVGYHSNSETWKMRQQNRSPSYTTRCSDILCIDDTHMAVTQIK</sequence>
<dbReference type="InterPro" id="IPR043128">
    <property type="entry name" value="Rev_trsase/Diguanyl_cyclase"/>
</dbReference>
<keyword evidence="5" id="KW-0742">SOS response</keyword>
<evidence type="ECO:0000256" key="4">
    <source>
        <dbReference type="ARBA" id="ARBA00023204"/>
    </source>
</evidence>
<evidence type="ECO:0000256" key="3">
    <source>
        <dbReference type="ARBA" id="ARBA00023199"/>
    </source>
</evidence>
<dbReference type="PROSITE" id="PS50173">
    <property type="entry name" value="UMUC"/>
    <property type="match status" value="1"/>
</dbReference>
<dbReference type="Pfam" id="PF11799">
    <property type="entry name" value="IMS_C"/>
    <property type="match status" value="1"/>
</dbReference>
<keyword evidence="3" id="KW-0741">SOS mutagenesis</keyword>
<dbReference type="InterPro" id="IPR001126">
    <property type="entry name" value="UmuC"/>
</dbReference>
<dbReference type="GO" id="GO:0005829">
    <property type="term" value="C:cytosol"/>
    <property type="evidence" value="ECO:0007669"/>
    <property type="project" value="TreeGrafter"/>
</dbReference>
<dbReference type="GO" id="GO:0006281">
    <property type="term" value="P:DNA repair"/>
    <property type="evidence" value="ECO:0007669"/>
    <property type="project" value="UniProtKB-KW"/>
</dbReference>
<evidence type="ECO:0000313" key="7">
    <source>
        <dbReference type="EMBL" id="KAF1019919.1"/>
    </source>
</evidence>
<keyword evidence="4" id="KW-0234">DNA repair</keyword>
<dbReference type="GO" id="GO:0042276">
    <property type="term" value="P:error-prone translesion synthesis"/>
    <property type="evidence" value="ECO:0007669"/>
    <property type="project" value="TreeGrafter"/>
</dbReference>
<dbReference type="Pfam" id="PF13438">
    <property type="entry name" value="DUF4113"/>
    <property type="match status" value="1"/>
</dbReference>
<dbReference type="GO" id="GO:0009432">
    <property type="term" value="P:SOS response"/>
    <property type="evidence" value="ECO:0007669"/>
    <property type="project" value="UniProtKB-KW"/>
</dbReference>
<dbReference type="GO" id="GO:0003684">
    <property type="term" value="F:damaged DNA binding"/>
    <property type="evidence" value="ECO:0007669"/>
    <property type="project" value="InterPro"/>
</dbReference>
<dbReference type="InterPro" id="IPR050116">
    <property type="entry name" value="DNA_polymerase-Y"/>
</dbReference>
<evidence type="ECO:0000256" key="2">
    <source>
        <dbReference type="ARBA" id="ARBA00022763"/>
    </source>
</evidence>
<evidence type="ECO:0000313" key="8">
    <source>
        <dbReference type="Proteomes" id="UP000490535"/>
    </source>
</evidence>
<evidence type="ECO:0000259" key="6">
    <source>
        <dbReference type="PROSITE" id="PS50173"/>
    </source>
</evidence>
<dbReference type="Gene3D" id="1.10.150.20">
    <property type="entry name" value="5' to 3' exonuclease, C-terminal subdomain"/>
    <property type="match status" value="1"/>
</dbReference>
<dbReference type="SUPFAM" id="SSF56672">
    <property type="entry name" value="DNA/RNA polymerases"/>
    <property type="match status" value="1"/>
</dbReference>
<reference evidence="8" key="1">
    <citation type="journal article" date="2020" name="MBio">
        <title>Horizontal gene transfer to a defensive symbiont with a reduced genome amongst a multipartite beetle microbiome.</title>
        <authorList>
            <person name="Waterworth S.C."/>
            <person name="Florez L.V."/>
            <person name="Rees E.R."/>
            <person name="Hertweck C."/>
            <person name="Kaltenpoth M."/>
            <person name="Kwan J.C."/>
        </authorList>
    </citation>
    <scope>NUCLEOTIDE SEQUENCE [LARGE SCALE GENOMIC DNA]</scope>
</reference>
<gene>
    <name evidence="7" type="primary">umuC_2</name>
    <name evidence="7" type="ORF">GAK29_03770</name>
</gene>
<proteinExistence type="inferred from homology"/>
<evidence type="ECO:0000256" key="1">
    <source>
        <dbReference type="ARBA" id="ARBA00010945"/>
    </source>
</evidence>
<organism evidence="7 8">
    <name type="scientific">Acinetobacter bereziniae</name>
    <name type="common">Acinetobacter genomosp. 10</name>
    <dbReference type="NCBI Taxonomy" id="106648"/>
    <lineage>
        <taxon>Bacteria</taxon>
        <taxon>Pseudomonadati</taxon>
        <taxon>Pseudomonadota</taxon>
        <taxon>Gammaproteobacteria</taxon>
        <taxon>Moraxellales</taxon>
        <taxon>Moraxellaceae</taxon>
        <taxon>Acinetobacter</taxon>
    </lineage>
</organism>
<comment type="similarity">
    <text evidence="1">Belongs to the DNA polymerase type-Y family.</text>
</comment>